<dbReference type="Gene3D" id="3.40.50.150">
    <property type="entry name" value="Vaccinia Virus protein VP39"/>
    <property type="match status" value="1"/>
</dbReference>
<dbReference type="EC" id="2.1.1.77" evidence="7"/>
<reference evidence="8 9" key="1">
    <citation type="submission" date="2016-10" db="EMBL/GenBank/DDBJ databases">
        <authorList>
            <person name="de Groot N.N."/>
        </authorList>
    </citation>
    <scope>NUCLEOTIDE SEQUENCE [LARGE SCALE GENOMIC DNA]</scope>
    <source>
        <strain evidence="8 9">DSM 16077</strain>
    </source>
</reference>
<dbReference type="PROSITE" id="PS01279">
    <property type="entry name" value="PCMT"/>
    <property type="match status" value="1"/>
</dbReference>
<dbReference type="GO" id="GO:0005737">
    <property type="term" value="C:cytoplasm"/>
    <property type="evidence" value="ECO:0007669"/>
    <property type="project" value="UniProtKB-SubCell"/>
</dbReference>
<dbReference type="FunFam" id="3.40.50.150:FF:000010">
    <property type="entry name" value="Protein-L-isoaspartate O-methyltransferase"/>
    <property type="match status" value="1"/>
</dbReference>
<dbReference type="CDD" id="cd02440">
    <property type="entry name" value="AdoMet_MTases"/>
    <property type="match status" value="1"/>
</dbReference>
<dbReference type="PANTHER" id="PTHR11579:SF0">
    <property type="entry name" value="PROTEIN-L-ISOASPARTATE(D-ASPARTATE) O-METHYLTRANSFERASE"/>
    <property type="match status" value="1"/>
</dbReference>
<keyword evidence="9" id="KW-1185">Reference proteome</keyword>
<dbReference type="NCBIfam" id="TIGR00080">
    <property type="entry name" value="pimt"/>
    <property type="match status" value="1"/>
</dbReference>
<name>A0A1G9PV94_9PROT</name>
<dbReference type="AlphaFoldDB" id="A0A1G9PV94"/>
<keyword evidence="3 7" id="KW-0963">Cytoplasm</keyword>
<proteinExistence type="inferred from homology"/>
<keyword evidence="4 7" id="KW-0489">Methyltransferase</keyword>
<organism evidence="8 9">
    <name type="scientific">Maricaulis salignorans</name>
    <dbReference type="NCBI Taxonomy" id="144026"/>
    <lineage>
        <taxon>Bacteria</taxon>
        <taxon>Pseudomonadati</taxon>
        <taxon>Pseudomonadota</taxon>
        <taxon>Alphaproteobacteria</taxon>
        <taxon>Maricaulales</taxon>
        <taxon>Maricaulaceae</taxon>
        <taxon>Maricaulis</taxon>
    </lineage>
</organism>
<evidence type="ECO:0000256" key="2">
    <source>
        <dbReference type="ARBA" id="ARBA00005369"/>
    </source>
</evidence>
<dbReference type="InterPro" id="IPR029063">
    <property type="entry name" value="SAM-dependent_MTases_sf"/>
</dbReference>
<comment type="catalytic activity">
    <reaction evidence="7">
        <text>[protein]-L-isoaspartate + S-adenosyl-L-methionine = [protein]-L-isoaspartate alpha-methyl ester + S-adenosyl-L-homocysteine</text>
        <dbReference type="Rhea" id="RHEA:12705"/>
        <dbReference type="Rhea" id="RHEA-COMP:12143"/>
        <dbReference type="Rhea" id="RHEA-COMP:12144"/>
        <dbReference type="ChEBI" id="CHEBI:57856"/>
        <dbReference type="ChEBI" id="CHEBI:59789"/>
        <dbReference type="ChEBI" id="CHEBI:90596"/>
        <dbReference type="ChEBI" id="CHEBI:90598"/>
        <dbReference type="EC" id="2.1.1.77"/>
    </reaction>
</comment>
<evidence type="ECO:0000256" key="6">
    <source>
        <dbReference type="ARBA" id="ARBA00022691"/>
    </source>
</evidence>
<dbReference type="GO" id="GO:0004719">
    <property type="term" value="F:protein-L-isoaspartate (D-aspartate) O-methyltransferase activity"/>
    <property type="evidence" value="ECO:0007669"/>
    <property type="project" value="UniProtKB-UniRule"/>
</dbReference>
<dbReference type="InterPro" id="IPR000682">
    <property type="entry name" value="PCMT"/>
</dbReference>
<evidence type="ECO:0000313" key="9">
    <source>
        <dbReference type="Proteomes" id="UP000199759"/>
    </source>
</evidence>
<evidence type="ECO:0000313" key="8">
    <source>
        <dbReference type="EMBL" id="SDM02674.1"/>
    </source>
</evidence>
<protein>
    <recommendedName>
        <fullName evidence="7">Protein-L-isoaspartate O-methyltransferase</fullName>
        <ecNumber evidence="7">2.1.1.77</ecNumber>
    </recommendedName>
    <alternativeName>
        <fullName evidence="7">L-isoaspartyl protein carboxyl methyltransferase</fullName>
    </alternativeName>
    <alternativeName>
        <fullName evidence="7">Protein L-isoaspartyl methyltransferase</fullName>
    </alternativeName>
    <alternativeName>
        <fullName evidence="7">Protein-beta-aspartate methyltransferase</fullName>
        <shortName evidence="7">PIMT</shortName>
    </alternativeName>
</protein>
<comment type="similarity">
    <text evidence="2 7">Belongs to the methyltransferase superfamily. L-isoaspartyl/D-aspartyl protein methyltransferase family.</text>
</comment>
<comment type="function">
    <text evidence="7">Catalyzes the methyl esterification of L-isoaspartyl residues in peptides and proteins that result from spontaneous decomposition of normal L-aspartyl and L-asparaginyl residues. It plays a role in the repair and/or degradation of damaged proteins.</text>
</comment>
<dbReference type="Pfam" id="PF01135">
    <property type="entry name" value="PCMT"/>
    <property type="match status" value="1"/>
</dbReference>
<dbReference type="Proteomes" id="UP000199759">
    <property type="component" value="Unassembled WGS sequence"/>
</dbReference>
<dbReference type="HAMAP" id="MF_00090">
    <property type="entry name" value="PIMT"/>
    <property type="match status" value="1"/>
</dbReference>
<accession>A0A1G9PV94</accession>
<keyword evidence="6 7" id="KW-0949">S-adenosyl-L-methionine</keyword>
<keyword evidence="5 7" id="KW-0808">Transferase</keyword>
<dbReference type="NCBIfam" id="NF001453">
    <property type="entry name" value="PRK00312.1"/>
    <property type="match status" value="1"/>
</dbReference>
<evidence type="ECO:0000256" key="3">
    <source>
        <dbReference type="ARBA" id="ARBA00022490"/>
    </source>
</evidence>
<feature type="active site" evidence="7">
    <location>
        <position position="65"/>
    </location>
</feature>
<gene>
    <name evidence="7" type="primary">pcm</name>
    <name evidence="8" type="ORF">SAMN04488568_10446</name>
</gene>
<comment type="subcellular location">
    <subcellularLocation>
        <location evidence="1 7">Cytoplasm</location>
    </subcellularLocation>
</comment>
<dbReference type="SUPFAM" id="SSF53335">
    <property type="entry name" value="S-adenosyl-L-methionine-dependent methyltransferases"/>
    <property type="match status" value="1"/>
</dbReference>
<sequence>MADAMKMPDPRMIQLVMSLRGGGVTDARVMAAIERTPRDLFVPERFSDQAFDDRALPIDCGQTISQPLIVALMTQALKLDDRCKVLEIGTGSGYQAAVLSRLARRVYSVERYRTLSKEAEARFEQMRLTNITTRVGDGTLGWPEQAPFDRIILTASAPVRPDAILAQLKDGGIAIAPVDRGTKQVLVRYQREGDELTTSDIMDVRFVPLVKGEAKSL</sequence>
<evidence type="ECO:0000256" key="5">
    <source>
        <dbReference type="ARBA" id="ARBA00022679"/>
    </source>
</evidence>
<dbReference type="EMBL" id="FNHG01000004">
    <property type="protein sequence ID" value="SDM02674.1"/>
    <property type="molecule type" value="Genomic_DNA"/>
</dbReference>
<dbReference type="GO" id="GO:0030091">
    <property type="term" value="P:protein repair"/>
    <property type="evidence" value="ECO:0007669"/>
    <property type="project" value="UniProtKB-UniRule"/>
</dbReference>
<dbReference type="PANTHER" id="PTHR11579">
    <property type="entry name" value="PROTEIN-L-ISOASPARTATE O-METHYLTRANSFERASE"/>
    <property type="match status" value="1"/>
</dbReference>
<evidence type="ECO:0000256" key="7">
    <source>
        <dbReference type="HAMAP-Rule" id="MF_00090"/>
    </source>
</evidence>
<evidence type="ECO:0000256" key="1">
    <source>
        <dbReference type="ARBA" id="ARBA00004496"/>
    </source>
</evidence>
<dbReference type="STRING" id="144026.SAMN04488568_10446"/>
<dbReference type="GO" id="GO:0032259">
    <property type="term" value="P:methylation"/>
    <property type="evidence" value="ECO:0007669"/>
    <property type="project" value="UniProtKB-KW"/>
</dbReference>
<evidence type="ECO:0000256" key="4">
    <source>
        <dbReference type="ARBA" id="ARBA00022603"/>
    </source>
</evidence>